<evidence type="ECO:0000313" key="3">
    <source>
        <dbReference type="Proteomes" id="UP000283210"/>
    </source>
</evidence>
<feature type="region of interest" description="Disordered" evidence="1">
    <location>
        <begin position="1"/>
        <end position="32"/>
    </location>
</feature>
<evidence type="ECO:0000313" key="2">
    <source>
        <dbReference type="EMBL" id="RVE69053.1"/>
    </source>
</evidence>
<dbReference type="Proteomes" id="UP000283210">
    <property type="component" value="Chromosome 8"/>
</dbReference>
<organism evidence="2 3">
    <name type="scientific">Oryzias javanicus</name>
    <name type="common">Javanese ricefish</name>
    <name type="synonym">Aplocheilus javanicus</name>
    <dbReference type="NCBI Taxonomy" id="123683"/>
    <lineage>
        <taxon>Eukaryota</taxon>
        <taxon>Metazoa</taxon>
        <taxon>Chordata</taxon>
        <taxon>Craniata</taxon>
        <taxon>Vertebrata</taxon>
        <taxon>Euteleostomi</taxon>
        <taxon>Actinopterygii</taxon>
        <taxon>Neopterygii</taxon>
        <taxon>Teleostei</taxon>
        <taxon>Neoteleostei</taxon>
        <taxon>Acanthomorphata</taxon>
        <taxon>Ovalentaria</taxon>
        <taxon>Atherinomorphae</taxon>
        <taxon>Beloniformes</taxon>
        <taxon>Adrianichthyidae</taxon>
        <taxon>Oryziinae</taxon>
        <taxon>Oryzias</taxon>
    </lineage>
</organism>
<proteinExistence type="predicted"/>
<reference evidence="2 3" key="1">
    <citation type="submission" date="2018-11" db="EMBL/GenBank/DDBJ databases">
        <authorList>
            <person name="Lopez-Roques C."/>
            <person name="Donnadieu C."/>
            <person name="Bouchez O."/>
            <person name="Klopp C."/>
            <person name="Cabau C."/>
            <person name="Zahm M."/>
        </authorList>
    </citation>
    <scope>NUCLEOTIDE SEQUENCE [LARGE SCALE GENOMIC DNA]</scope>
    <source>
        <strain evidence="2">RS831</strain>
        <tissue evidence="2">Whole body</tissue>
    </source>
</reference>
<reference evidence="2 3" key="2">
    <citation type="submission" date="2019-01" db="EMBL/GenBank/DDBJ databases">
        <title>A chromosome length genome reference of the Java medaka (oryzias javanicus).</title>
        <authorList>
            <person name="Herpin A."/>
            <person name="Takehana Y."/>
            <person name="Naruse K."/>
            <person name="Ansai S."/>
            <person name="Kawaguchi M."/>
        </authorList>
    </citation>
    <scope>NUCLEOTIDE SEQUENCE [LARGE SCALE GENOMIC DNA]</scope>
    <source>
        <strain evidence="2">RS831</strain>
        <tissue evidence="2">Whole body</tissue>
    </source>
</reference>
<evidence type="ECO:0000256" key="1">
    <source>
        <dbReference type="SAM" id="MobiDB-lite"/>
    </source>
</evidence>
<sequence>MVGLTDADVSHSTDGGDGAPHPGRLEHPEAAPQLHPGLAGVQLYPETGRLTKGGVSGGSTSLESFLLHGSSQVTADVVQFDGDVCQTQIFPGVPDGWTGEGKRGPRKLLHLPPPPAEGHLLLLHSLHCPPLSASLSADVMHKTKSAVPEEALCVVIVSISCDSSCTCICQIA</sequence>
<accession>A0A3S2MXK1</accession>
<dbReference type="AlphaFoldDB" id="A0A3S2MXK1"/>
<protein>
    <submittedName>
        <fullName evidence="2">Uncharacterized protein</fullName>
    </submittedName>
</protein>
<dbReference type="EMBL" id="CM012444">
    <property type="protein sequence ID" value="RVE69053.1"/>
    <property type="molecule type" value="Genomic_DNA"/>
</dbReference>
<gene>
    <name evidence="2" type="ORF">OJAV_G00073940</name>
</gene>
<name>A0A3S2MXK1_ORYJA</name>
<keyword evidence="3" id="KW-1185">Reference proteome</keyword>